<feature type="transmembrane region" description="Helical" evidence="1">
    <location>
        <begin position="25"/>
        <end position="46"/>
    </location>
</feature>
<feature type="transmembrane region" description="Helical" evidence="1">
    <location>
        <begin position="286"/>
        <end position="305"/>
    </location>
</feature>
<dbReference type="Proteomes" id="UP001596494">
    <property type="component" value="Unassembled WGS sequence"/>
</dbReference>
<evidence type="ECO:0000313" key="3">
    <source>
        <dbReference type="Proteomes" id="UP001596494"/>
    </source>
</evidence>
<accession>A0ABW2K0M3</accession>
<keyword evidence="3" id="KW-1185">Reference proteome</keyword>
<feature type="transmembrane region" description="Helical" evidence="1">
    <location>
        <begin position="377"/>
        <end position="395"/>
    </location>
</feature>
<organism evidence="2 3">
    <name type="scientific">Halobacillus campisalis</name>
    <dbReference type="NCBI Taxonomy" id="435909"/>
    <lineage>
        <taxon>Bacteria</taxon>
        <taxon>Bacillati</taxon>
        <taxon>Bacillota</taxon>
        <taxon>Bacilli</taxon>
        <taxon>Bacillales</taxon>
        <taxon>Bacillaceae</taxon>
        <taxon>Halobacillus</taxon>
    </lineage>
</organism>
<name>A0ABW2K0M3_9BACI</name>
<feature type="transmembrane region" description="Helical" evidence="1">
    <location>
        <begin position="171"/>
        <end position="186"/>
    </location>
</feature>
<sequence length="404" mass="47317">MINANELWSQRFQAHIKETSRYLKYIFNGHIAIAMFFFISALAYYYQQWLMELPEGFPTAWIVGGAFGLVASYSPVRTLLKEPDLVFLLPAEHQLAGYFKRCLMYSFVIQLYLILLVVAALGPLYFESYPELGTNHYLTMLAGILVLKLINMLANWWMLKERNAYSRNVDQVIRVVLSIVFFYFLAQGEWAFSAIVGILLVGVTLYIYSLARKKAGLVFDLLVQKDQARMRTFYRIANMFTDVPHLRNTVKKRHTLVRMLASAVPYSQKETFTYLYRITFIRSSDYLGMYFRLIAIGGLAVWFVPNLWVKVAFAILFLYLSAFQMMTLWNHHRTIVWLDLYPVKKEWKQKAMLTFLYQLMLLQTLLFTLLFIIQWQWIGVAIVAIGGTLFSYMFIKGYVRPRLI</sequence>
<feature type="transmembrane region" description="Helical" evidence="1">
    <location>
        <begin position="58"/>
        <end position="76"/>
    </location>
</feature>
<comment type="caution">
    <text evidence="2">The sequence shown here is derived from an EMBL/GenBank/DDBJ whole genome shotgun (WGS) entry which is preliminary data.</text>
</comment>
<keyword evidence="1" id="KW-0812">Transmembrane</keyword>
<proteinExistence type="predicted"/>
<feature type="transmembrane region" description="Helical" evidence="1">
    <location>
        <begin position="192"/>
        <end position="211"/>
    </location>
</feature>
<evidence type="ECO:0000256" key="1">
    <source>
        <dbReference type="SAM" id="Phobius"/>
    </source>
</evidence>
<feature type="transmembrane region" description="Helical" evidence="1">
    <location>
        <begin position="137"/>
        <end position="159"/>
    </location>
</feature>
<protein>
    <submittedName>
        <fullName evidence="2">ABC transporter permease</fullName>
    </submittedName>
</protein>
<dbReference type="InterPro" id="IPR010288">
    <property type="entry name" value="EcsB_ABC"/>
</dbReference>
<dbReference type="EMBL" id="JBHTBY010000003">
    <property type="protein sequence ID" value="MFC7320188.1"/>
    <property type="molecule type" value="Genomic_DNA"/>
</dbReference>
<reference evidence="3" key="1">
    <citation type="journal article" date="2019" name="Int. J. Syst. Evol. Microbiol.">
        <title>The Global Catalogue of Microorganisms (GCM) 10K type strain sequencing project: providing services to taxonomists for standard genome sequencing and annotation.</title>
        <authorList>
            <consortium name="The Broad Institute Genomics Platform"/>
            <consortium name="The Broad Institute Genome Sequencing Center for Infectious Disease"/>
            <person name="Wu L."/>
            <person name="Ma J."/>
        </authorList>
    </citation>
    <scope>NUCLEOTIDE SEQUENCE [LARGE SCALE GENOMIC DNA]</scope>
    <source>
        <strain evidence="3">CCUG 73951</strain>
    </source>
</reference>
<feature type="transmembrane region" description="Helical" evidence="1">
    <location>
        <begin position="311"/>
        <end position="330"/>
    </location>
</feature>
<dbReference type="RefSeq" id="WP_289216282.1">
    <property type="nucleotide sequence ID" value="NZ_JAPVRC010000006.1"/>
</dbReference>
<keyword evidence="1" id="KW-0472">Membrane</keyword>
<keyword evidence="1" id="KW-1133">Transmembrane helix</keyword>
<feature type="transmembrane region" description="Helical" evidence="1">
    <location>
        <begin position="351"/>
        <end position="371"/>
    </location>
</feature>
<evidence type="ECO:0000313" key="2">
    <source>
        <dbReference type="EMBL" id="MFC7320188.1"/>
    </source>
</evidence>
<dbReference type="Pfam" id="PF05975">
    <property type="entry name" value="EcsB"/>
    <property type="match status" value="1"/>
</dbReference>
<dbReference type="PIRSF" id="PIRSF037259">
    <property type="entry name" value="EcsB_ABC"/>
    <property type="match status" value="1"/>
</dbReference>
<feature type="transmembrane region" description="Helical" evidence="1">
    <location>
        <begin position="102"/>
        <end position="125"/>
    </location>
</feature>
<gene>
    <name evidence="2" type="ORF">ACFQMN_04805</name>
</gene>